<dbReference type="PANTHER" id="PTHR34351">
    <property type="entry name" value="SLR1927 PROTEIN-RELATED"/>
    <property type="match status" value="1"/>
</dbReference>
<proteinExistence type="predicted"/>
<dbReference type="Proteomes" id="UP000029391">
    <property type="component" value="Unassembled WGS sequence"/>
</dbReference>
<feature type="transmembrane region" description="Helical" evidence="2">
    <location>
        <begin position="38"/>
        <end position="61"/>
    </location>
</feature>
<feature type="transmembrane region" description="Helical" evidence="2">
    <location>
        <begin position="67"/>
        <end position="84"/>
    </location>
</feature>
<dbReference type="STRING" id="1121013.GCA_000426365_02793"/>
<evidence type="ECO:0000259" key="3">
    <source>
        <dbReference type="Pfam" id="PF01882"/>
    </source>
</evidence>
<gene>
    <name evidence="4" type="ORF">P873_07080</name>
</gene>
<sequence>MRRPPDLVERLSERLSRLPLVQPRRGEALPVAIGRKRIYILPTGFGLFLATMLATMILGGLNYNNNPALLLAFLIAAVSFNSLVQAHLTLSGSRLTSLHAEPVHAGQPLAMRLTFEAQGRRHREGLELRSGDDEVFFALPPGERVEVTLALPTRRRGWIAPGRLRLSTVRPFGLARAWSWLQPQRPLLVYPAAEAEAVPLPDSGGDGQSRRSRTHGEQPLHLRDYRPGDAQRQIAWKASARADRLLVREYESSAAREVELDWFALTTLTHEQRIRRLTRWVLEAERQAIRYRLRLPGQAIGPGRGADHRHACLRALALLPDG</sequence>
<dbReference type="OrthoDB" id="5298497at2"/>
<evidence type="ECO:0000256" key="1">
    <source>
        <dbReference type="SAM" id="MobiDB-lite"/>
    </source>
</evidence>
<evidence type="ECO:0000256" key="2">
    <source>
        <dbReference type="SAM" id="Phobius"/>
    </source>
</evidence>
<dbReference type="EMBL" id="AWXU01000020">
    <property type="protein sequence ID" value="KFN50418.1"/>
    <property type="molecule type" value="Genomic_DNA"/>
</dbReference>
<protein>
    <recommendedName>
        <fullName evidence="3">DUF58 domain-containing protein</fullName>
    </recommendedName>
</protein>
<dbReference type="eggNOG" id="COG1721">
    <property type="taxonomic scope" value="Bacteria"/>
</dbReference>
<reference evidence="4 5" key="1">
    <citation type="submission" date="2013-09" db="EMBL/GenBank/DDBJ databases">
        <title>Genome sequencing of Arenimonas composti.</title>
        <authorList>
            <person name="Chen F."/>
            <person name="Wang G."/>
        </authorList>
    </citation>
    <scope>NUCLEOTIDE SEQUENCE [LARGE SCALE GENOMIC DNA]</scope>
    <source>
        <strain evidence="4 5">TR7-09</strain>
    </source>
</reference>
<dbReference type="AlphaFoldDB" id="A0A091BCM7"/>
<comment type="caution">
    <text evidence="4">The sequence shown here is derived from an EMBL/GenBank/DDBJ whole genome shotgun (WGS) entry which is preliminary data.</text>
</comment>
<accession>A0A091BCM7</accession>
<dbReference type="PANTHER" id="PTHR34351:SF1">
    <property type="entry name" value="SLR1927 PROTEIN"/>
    <property type="match status" value="1"/>
</dbReference>
<feature type="domain" description="DUF58" evidence="3">
    <location>
        <begin position="222"/>
        <end position="258"/>
    </location>
</feature>
<dbReference type="Pfam" id="PF01882">
    <property type="entry name" value="DUF58"/>
    <property type="match status" value="1"/>
</dbReference>
<keyword evidence="2" id="KW-0812">Transmembrane</keyword>
<feature type="compositionally biased region" description="Basic and acidic residues" evidence="1">
    <location>
        <begin position="214"/>
        <end position="223"/>
    </location>
</feature>
<name>A0A091BCM7_9GAMM</name>
<keyword evidence="2" id="KW-0472">Membrane</keyword>
<dbReference type="RefSeq" id="WP_043797342.1">
    <property type="nucleotide sequence ID" value="NZ_AUFF01000014.1"/>
</dbReference>
<keyword evidence="5" id="KW-1185">Reference proteome</keyword>
<dbReference type="InterPro" id="IPR002881">
    <property type="entry name" value="DUF58"/>
</dbReference>
<evidence type="ECO:0000313" key="4">
    <source>
        <dbReference type="EMBL" id="KFN50418.1"/>
    </source>
</evidence>
<evidence type="ECO:0000313" key="5">
    <source>
        <dbReference type="Proteomes" id="UP000029391"/>
    </source>
</evidence>
<keyword evidence="2" id="KW-1133">Transmembrane helix</keyword>
<feature type="region of interest" description="Disordered" evidence="1">
    <location>
        <begin position="199"/>
        <end position="223"/>
    </location>
</feature>
<organism evidence="4 5">
    <name type="scientific">Arenimonas composti TR7-09 = DSM 18010</name>
    <dbReference type="NCBI Taxonomy" id="1121013"/>
    <lineage>
        <taxon>Bacteria</taxon>
        <taxon>Pseudomonadati</taxon>
        <taxon>Pseudomonadota</taxon>
        <taxon>Gammaproteobacteria</taxon>
        <taxon>Lysobacterales</taxon>
        <taxon>Lysobacteraceae</taxon>
        <taxon>Arenimonas</taxon>
    </lineage>
</organism>